<organism evidence="2 3">
    <name type="scientific">Prorocentrum cordatum</name>
    <dbReference type="NCBI Taxonomy" id="2364126"/>
    <lineage>
        <taxon>Eukaryota</taxon>
        <taxon>Sar</taxon>
        <taxon>Alveolata</taxon>
        <taxon>Dinophyceae</taxon>
        <taxon>Prorocentrales</taxon>
        <taxon>Prorocentraceae</taxon>
        <taxon>Prorocentrum</taxon>
    </lineage>
</organism>
<accession>A0ABN9P604</accession>
<dbReference type="EMBL" id="CAUYUJ010000001">
    <property type="protein sequence ID" value="CAK0788069.1"/>
    <property type="molecule type" value="Genomic_DNA"/>
</dbReference>
<feature type="compositionally biased region" description="Basic and acidic residues" evidence="1">
    <location>
        <begin position="92"/>
        <end position="104"/>
    </location>
</feature>
<keyword evidence="3" id="KW-1185">Reference proteome</keyword>
<comment type="caution">
    <text evidence="2">The sequence shown here is derived from an EMBL/GenBank/DDBJ whole genome shotgun (WGS) entry which is preliminary data.</text>
</comment>
<dbReference type="Proteomes" id="UP001189429">
    <property type="component" value="Unassembled WGS sequence"/>
</dbReference>
<reference evidence="2" key="1">
    <citation type="submission" date="2023-10" db="EMBL/GenBank/DDBJ databases">
        <authorList>
            <person name="Chen Y."/>
            <person name="Shah S."/>
            <person name="Dougan E. K."/>
            <person name="Thang M."/>
            <person name="Chan C."/>
        </authorList>
    </citation>
    <scope>NUCLEOTIDE SEQUENCE [LARGE SCALE GENOMIC DNA]</scope>
</reference>
<evidence type="ECO:0000256" key="1">
    <source>
        <dbReference type="SAM" id="MobiDB-lite"/>
    </source>
</evidence>
<feature type="compositionally biased region" description="Polar residues" evidence="1">
    <location>
        <begin position="144"/>
        <end position="153"/>
    </location>
</feature>
<name>A0ABN9P604_9DINO</name>
<evidence type="ECO:0000313" key="2">
    <source>
        <dbReference type="EMBL" id="CAK0788069.1"/>
    </source>
</evidence>
<evidence type="ECO:0000313" key="3">
    <source>
        <dbReference type="Proteomes" id="UP001189429"/>
    </source>
</evidence>
<protein>
    <submittedName>
        <fullName evidence="2">Uncharacterized protein</fullName>
    </submittedName>
</protein>
<proteinExistence type="predicted"/>
<gene>
    <name evidence="2" type="ORF">PCOR1329_LOCUS38</name>
</gene>
<sequence length="153" mass="16183">MADSAEGEVSCEVVVEEISGARARSSFENIGVEGDAVMEQVAGASYPSQDSVVEIEQVAATGAAKASGRTASCAAKTSERSEELRNNFVSDLSKKSTEKQERPQHPTSTHGGAEIIREMCAPAKKGQPSSDPKQLSAVVPEWKQTLNEPHQPG</sequence>
<feature type="region of interest" description="Disordered" evidence="1">
    <location>
        <begin position="63"/>
        <end position="153"/>
    </location>
</feature>